<gene>
    <name evidence="2" type="ORF">UFOPK3608_00198</name>
</gene>
<name>A0A6J7FZI8_9ZZZZ</name>
<reference evidence="2" key="1">
    <citation type="submission" date="2020-05" db="EMBL/GenBank/DDBJ databases">
        <authorList>
            <person name="Chiriac C."/>
            <person name="Salcher M."/>
            <person name="Ghai R."/>
            <person name="Kavagutti S V."/>
        </authorList>
    </citation>
    <scope>NUCLEOTIDE SEQUENCE</scope>
</reference>
<evidence type="ECO:0000313" key="2">
    <source>
        <dbReference type="EMBL" id="CAB4898565.1"/>
    </source>
</evidence>
<keyword evidence="1" id="KW-1133">Transmembrane helix</keyword>
<feature type="transmembrane region" description="Helical" evidence="1">
    <location>
        <begin position="72"/>
        <end position="95"/>
    </location>
</feature>
<organism evidence="2">
    <name type="scientific">freshwater metagenome</name>
    <dbReference type="NCBI Taxonomy" id="449393"/>
    <lineage>
        <taxon>unclassified sequences</taxon>
        <taxon>metagenomes</taxon>
        <taxon>ecological metagenomes</taxon>
    </lineage>
</organism>
<feature type="transmembrane region" description="Helical" evidence="1">
    <location>
        <begin position="43"/>
        <end position="60"/>
    </location>
</feature>
<evidence type="ECO:0000256" key="1">
    <source>
        <dbReference type="SAM" id="Phobius"/>
    </source>
</evidence>
<protein>
    <submittedName>
        <fullName evidence="2">Unannotated protein</fullName>
    </submittedName>
</protein>
<accession>A0A6J7FZI8</accession>
<sequence>MAIEMSLLILLTWIAIYDIKYHLVRNIDLLILSALLIPYYKNWSIGMCNLFFYLLMNLIFRKKIGSGDIKLSLLIALPLDSLSGLLNAISFTWILGGSYSLIHRSHTIAFAPFMIYGTYLARLL</sequence>
<feature type="transmembrane region" description="Helical" evidence="1">
    <location>
        <begin position="7"/>
        <end position="23"/>
    </location>
</feature>
<dbReference type="AlphaFoldDB" id="A0A6J7FZI8"/>
<proteinExistence type="predicted"/>
<keyword evidence="1" id="KW-0472">Membrane</keyword>
<feature type="transmembrane region" description="Helical" evidence="1">
    <location>
        <begin position="101"/>
        <end position="121"/>
    </location>
</feature>
<dbReference type="EMBL" id="CAFBMP010000005">
    <property type="protein sequence ID" value="CAB4898565.1"/>
    <property type="molecule type" value="Genomic_DNA"/>
</dbReference>
<keyword evidence="1" id="KW-0812">Transmembrane</keyword>